<keyword evidence="1" id="KW-0521">NADP</keyword>
<organism evidence="3 4">
    <name type="scientific">Sorangium cellulosum</name>
    <name type="common">Polyangium cellulosum</name>
    <dbReference type="NCBI Taxonomy" id="56"/>
    <lineage>
        <taxon>Bacteria</taxon>
        <taxon>Pseudomonadati</taxon>
        <taxon>Myxococcota</taxon>
        <taxon>Polyangia</taxon>
        <taxon>Polyangiales</taxon>
        <taxon>Polyangiaceae</taxon>
        <taxon>Sorangium</taxon>
    </lineage>
</organism>
<dbReference type="SUPFAM" id="SSF51735">
    <property type="entry name" value="NAD(P)-binding Rossmann-fold domains"/>
    <property type="match status" value="1"/>
</dbReference>
<feature type="domain" description="Enoyl reductase (ER)" evidence="2">
    <location>
        <begin position="18"/>
        <end position="321"/>
    </location>
</feature>
<dbReference type="AlphaFoldDB" id="A0A2L0F8X4"/>
<dbReference type="GO" id="GO:0016491">
    <property type="term" value="F:oxidoreductase activity"/>
    <property type="evidence" value="ECO:0007669"/>
    <property type="project" value="InterPro"/>
</dbReference>
<gene>
    <name evidence="3" type="ORF">SOCE26_094870</name>
</gene>
<dbReference type="EMBL" id="CP012673">
    <property type="protein sequence ID" value="AUX47961.1"/>
    <property type="molecule type" value="Genomic_DNA"/>
</dbReference>
<proteinExistence type="predicted"/>
<dbReference type="InterPro" id="IPR020843">
    <property type="entry name" value="ER"/>
</dbReference>
<evidence type="ECO:0000256" key="1">
    <source>
        <dbReference type="ARBA" id="ARBA00022857"/>
    </source>
</evidence>
<name>A0A2L0F8X4_SORCE</name>
<dbReference type="Gene3D" id="3.40.50.720">
    <property type="entry name" value="NAD(P)-binding Rossmann-like Domain"/>
    <property type="match status" value="1"/>
</dbReference>
<evidence type="ECO:0000259" key="2">
    <source>
        <dbReference type="SMART" id="SM00829"/>
    </source>
</evidence>
<evidence type="ECO:0000313" key="4">
    <source>
        <dbReference type="Proteomes" id="UP000238348"/>
    </source>
</evidence>
<dbReference type="Proteomes" id="UP000238348">
    <property type="component" value="Chromosome"/>
</dbReference>
<dbReference type="Gene3D" id="3.90.180.10">
    <property type="entry name" value="Medium-chain alcohol dehydrogenases, catalytic domain"/>
    <property type="match status" value="1"/>
</dbReference>
<protein>
    <submittedName>
        <fullName evidence="3">Zinc-binding dehydrogenase</fullName>
    </submittedName>
</protein>
<dbReference type="Pfam" id="PF08240">
    <property type="entry name" value="ADH_N"/>
    <property type="match status" value="1"/>
</dbReference>
<dbReference type="InterPro" id="IPR013149">
    <property type="entry name" value="ADH-like_C"/>
</dbReference>
<dbReference type="PANTHER" id="PTHR44154:SF1">
    <property type="entry name" value="QUINONE OXIDOREDUCTASE"/>
    <property type="match status" value="1"/>
</dbReference>
<accession>A0A2L0F8X4</accession>
<dbReference type="PANTHER" id="PTHR44154">
    <property type="entry name" value="QUINONE OXIDOREDUCTASE"/>
    <property type="match status" value="1"/>
</dbReference>
<dbReference type="Pfam" id="PF00107">
    <property type="entry name" value="ADH_zinc_N"/>
    <property type="match status" value="1"/>
</dbReference>
<dbReference type="InterPro" id="IPR013154">
    <property type="entry name" value="ADH-like_N"/>
</dbReference>
<dbReference type="SMART" id="SM00829">
    <property type="entry name" value="PKS_ER"/>
    <property type="match status" value="1"/>
</dbReference>
<dbReference type="InterPro" id="IPR011032">
    <property type="entry name" value="GroES-like_sf"/>
</dbReference>
<dbReference type="SUPFAM" id="SSF50129">
    <property type="entry name" value="GroES-like"/>
    <property type="match status" value="1"/>
</dbReference>
<evidence type="ECO:0000313" key="3">
    <source>
        <dbReference type="EMBL" id="AUX47961.1"/>
    </source>
</evidence>
<sequence>MEHTTRNTMQAIAIDRFGGPETLVPRTIPVPTIGPDEVLLRVEVAGVGEWDPFEREGGYARMLGLTPQFPYVLGSEGAGTVVAVGERVRRFREGDRVYALGFLNPKGGFYAELAAVRADLVSFLPGKLTVEQAAVMGGVGITALRGLDDTLGLKQGESVMIFGASGGVGHMAVQLAKRMGARVLAVASGNDGVALAERLGADAALDGRSDDVLAAARAFAPEGLDAALLTASGEAAEAALGAVRDGGHVAYPNGVHPEPRARSTVRLSSYNGEPGPEIIDKLNRLIESGPFEVHVARTFPLAQAAEAHLALARHHLGKLALRVAE</sequence>
<dbReference type="CDD" id="cd05289">
    <property type="entry name" value="MDR_like_2"/>
    <property type="match status" value="1"/>
</dbReference>
<dbReference type="InterPro" id="IPR036291">
    <property type="entry name" value="NAD(P)-bd_dom_sf"/>
</dbReference>
<reference evidence="3 4" key="1">
    <citation type="submission" date="2015-09" db="EMBL/GenBank/DDBJ databases">
        <title>Sorangium comparison.</title>
        <authorList>
            <person name="Zaburannyi N."/>
            <person name="Bunk B."/>
            <person name="Overmann J."/>
            <person name="Mueller R."/>
        </authorList>
    </citation>
    <scope>NUCLEOTIDE SEQUENCE [LARGE SCALE GENOMIC DNA]</scope>
    <source>
        <strain evidence="3 4">So ce26</strain>
    </source>
</reference>
<dbReference type="InterPro" id="IPR051603">
    <property type="entry name" value="Zinc-ADH_QOR/CCCR"/>
</dbReference>